<sequence length="381" mass="39440">MHNNNARLQRASLIFIASTAIIVIGVQPMFIGLLAERLGLSLSQQGLVIAMEMGGLVLGTLLSPWLARQGSQRRVYVLAALLALACNLFTAQSASYTLVLAWRLLAGIGGGLLYANALNDLGRLPGQDRSFGLVLFLQTGIFAFSAATLPLVAEAFGSSLAIASMAGWFGLISLSCIALPVCQIVTGGAVLAASGQGSARIGRYSLLGMLFLQLAIYSVWGFVDQLGHDQGLSAVEVGWAFGMGVLGGLPGSGLPSLLGARVSRGPMIGLGSLLVLLAIVLLAGGSPSAMNLFVALFILNFGWALALSYYMGAIATNDPQGQLTPLVPITQASAAAVAPAFISMLLQVTGKPSIFITAASAVTIGFLLKCMAGMRERQKAL</sequence>
<feature type="transmembrane region" description="Helical" evidence="1">
    <location>
        <begin position="131"/>
        <end position="153"/>
    </location>
</feature>
<keyword evidence="1" id="KW-0812">Transmembrane</keyword>
<keyword evidence="1" id="KW-0472">Membrane</keyword>
<dbReference type="EMBL" id="CP016634">
    <property type="protein sequence ID" value="ANY87464.1"/>
    <property type="molecule type" value="Genomic_DNA"/>
</dbReference>
<feature type="transmembrane region" description="Helical" evidence="1">
    <location>
        <begin position="352"/>
        <end position="372"/>
    </location>
</feature>
<feature type="transmembrane region" description="Helical" evidence="1">
    <location>
        <begin position="267"/>
        <end position="286"/>
    </location>
</feature>
<name>A0A1B2F5K5_PSEPU</name>
<feature type="transmembrane region" description="Helical" evidence="1">
    <location>
        <begin position="165"/>
        <end position="192"/>
    </location>
</feature>
<organism evidence="2">
    <name type="scientific">Pseudomonas putida</name>
    <name type="common">Arthrobacter siderocapsulatus</name>
    <dbReference type="NCBI Taxonomy" id="303"/>
    <lineage>
        <taxon>Bacteria</taxon>
        <taxon>Pseudomonadati</taxon>
        <taxon>Pseudomonadota</taxon>
        <taxon>Gammaproteobacteria</taxon>
        <taxon>Pseudomonadales</taxon>
        <taxon>Pseudomonadaceae</taxon>
        <taxon>Pseudomonas</taxon>
    </lineage>
</organism>
<dbReference type="AlphaFoldDB" id="A0A1B2F5K5"/>
<feature type="transmembrane region" description="Helical" evidence="1">
    <location>
        <begin position="292"/>
        <end position="311"/>
    </location>
</feature>
<feature type="transmembrane region" description="Helical" evidence="1">
    <location>
        <begin position="100"/>
        <end position="119"/>
    </location>
</feature>
<gene>
    <name evidence="2" type="ORF">IEC33019_1903</name>
</gene>
<feature type="transmembrane region" description="Helical" evidence="1">
    <location>
        <begin position="12"/>
        <end position="35"/>
    </location>
</feature>
<dbReference type="InterPro" id="IPR036259">
    <property type="entry name" value="MFS_trans_sf"/>
</dbReference>
<accession>A0A1B2F5K5</accession>
<proteinExistence type="predicted"/>
<dbReference type="SUPFAM" id="SSF103473">
    <property type="entry name" value="MFS general substrate transporter"/>
    <property type="match status" value="1"/>
</dbReference>
<evidence type="ECO:0000256" key="1">
    <source>
        <dbReference type="SAM" id="Phobius"/>
    </source>
</evidence>
<feature type="transmembrane region" description="Helical" evidence="1">
    <location>
        <begin position="74"/>
        <end position="94"/>
    </location>
</feature>
<feature type="transmembrane region" description="Helical" evidence="1">
    <location>
        <begin position="238"/>
        <end position="260"/>
    </location>
</feature>
<dbReference type="RefSeq" id="WP_070091259.1">
    <property type="nucleotide sequence ID" value="NZ_CP016634.1"/>
</dbReference>
<reference evidence="2" key="1">
    <citation type="submission" date="2016-07" db="EMBL/GenBank/DDBJ databases">
        <title>New class B carbapenemase carried by novel plasmid in Pseudomonas putida enviromental strain in eastern Amazonia.</title>
        <authorList>
            <person name="Souza C.O."/>
            <person name="Lima K.V."/>
            <person name="Brasiliense D.M."/>
            <person name="Perez-Chaparro P.J."/>
            <person name="Mamizuka E.M."/>
            <person name="Lima M.O."/>
            <person name="Lima L.N."/>
            <person name="McCulloch J.A."/>
        </authorList>
    </citation>
    <scope>NUCLEOTIDE SEQUENCE [LARGE SCALE GENOMIC DNA]</scope>
    <source>
        <strain evidence="2">IEC33019</strain>
    </source>
</reference>
<keyword evidence="1" id="KW-1133">Transmembrane helix</keyword>
<feature type="transmembrane region" description="Helical" evidence="1">
    <location>
        <begin position="204"/>
        <end position="223"/>
    </location>
</feature>
<dbReference type="Gene3D" id="1.20.1250.20">
    <property type="entry name" value="MFS general substrate transporter like domains"/>
    <property type="match status" value="2"/>
</dbReference>
<feature type="transmembrane region" description="Helical" evidence="1">
    <location>
        <begin position="47"/>
        <end position="67"/>
    </location>
</feature>
<feature type="transmembrane region" description="Helical" evidence="1">
    <location>
        <begin position="323"/>
        <end position="346"/>
    </location>
</feature>
<evidence type="ECO:0000313" key="2">
    <source>
        <dbReference type="EMBL" id="ANY87464.1"/>
    </source>
</evidence>
<protein>
    <submittedName>
        <fullName evidence="2">Major Facilitator Superfamily protein</fullName>
    </submittedName>
</protein>